<gene>
    <name evidence="6" type="primary">LOC108710600</name>
</gene>
<comment type="subcellular location">
    <subcellularLocation>
        <location evidence="1">Membrane</location>
    </subcellularLocation>
</comment>
<dbReference type="Pfam" id="PF04116">
    <property type="entry name" value="FA_hydroxylase"/>
    <property type="match status" value="1"/>
</dbReference>
<organism evidence="5 6">
    <name type="scientific">Xenopus laevis</name>
    <name type="common">African clawed frog</name>
    <dbReference type="NCBI Taxonomy" id="8355"/>
    <lineage>
        <taxon>Eukaryota</taxon>
        <taxon>Metazoa</taxon>
        <taxon>Chordata</taxon>
        <taxon>Craniata</taxon>
        <taxon>Vertebrata</taxon>
        <taxon>Euteleostomi</taxon>
        <taxon>Amphibia</taxon>
        <taxon>Batrachia</taxon>
        <taxon>Anura</taxon>
        <taxon>Pipoidea</taxon>
        <taxon>Pipidae</taxon>
        <taxon>Xenopodinae</taxon>
        <taxon>Xenopus</taxon>
        <taxon>Xenopus</taxon>
    </lineage>
</organism>
<evidence type="ECO:0000313" key="6">
    <source>
        <dbReference type="RefSeq" id="XP_018107206.2"/>
    </source>
</evidence>
<dbReference type="InterPro" id="IPR050307">
    <property type="entry name" value="Sterol_Desaturase_Related"/>
</dbReference>
<accession>A0A1L8GZW6</accession>
<dbReference type="GO" id="GO:0005506">
    <property type="term" value="F:iron ion binding"/>
    <property type="evidence" value="ECO:0007669"/>
    <property type="project" value="InterPro"/>
</dbReference>
<dbReference type="STRING" id="8355.A0A1L8GZW6"/>
<dbReference type="CTD" id="108710600"/>
<dbReference type="KEGG" id="xla:108710600"/>
<dbReference type="GO" id="GO:0016126">
    <property type="term" value="P:sterol biosynthetic process"/>
    <property type="evidence" value="ECO:0000318"/>
    <property type="project" value="GO_Central"/>
</dbReference>
<dbReference type="GeneID" id="108710600"/>
<keyword evidence="3" id="KW-1133">Transmembrane helix</keyword>
<dbReference type="RefSeq" id="XP_018107206.2">
    <property type="nucleotide sequence ID" value="XM_018251717.2"/>
</dbReference>
<name>A0A1L8GZW6_XENLA</name>
<dbReference type="PANTHER" id="PTHR11863">
    <property type="entry name" value="STEROL DESATURASE"/>
    <property type="match status" value="1"/>
</dbReference>
<dbReference type="GO" id="GO:0008203">
    <property type="term" value="P:cholesterol metabolic process"/>
    <property type="evidence" value="ECO:0000318"/>
    <property type="project" value="GO_Central"/>
</dbReference>
<dbReference type="AlphaFoldDB" id="A0A1L8GZW6"/>
<evidence type="ECO:0000256" key="2">
    <source>
        <dbReference type="ARBA" id="ARBA00022692"/>
    </source>
</evidence>
<dbReference type="Proteomes" id="UP000186698">
    <property type="component" value="Chromosome 3L"/>
</dbReference>
<dbReference type="PaxDb" id="8355-A0A1L8GZW6"/>
<sequence length="335" mass="39111">MNNKKKESLLPSPWKIAAKEVLKMESFFCLSHILAMDFSREPLLQPLWDYFRLNYTDTLRSPLFPVVLTVSSYLIFCIPYLVLNLVGRKWPCIHKYKIQQDRNPTAEMILHCLGVTVYNHLFFIFPAAVAQWYWRPPCPLPEESPTLMDIISGVTGSLLLFDFQYFIWHMIHHRNRWLYKTFHAIHHEYMAPFSLATQCLGGWELVTVGFWTTLNPIIFRCHILTTWVFMVFHVYVSVEDHCGYDFPWSTSHLVPFGIYGGPAKHDVHHQKPMSNYAPHFMHWDKIFGTHADFSSVKGILEQATPNKTCCASKQEDSLYDESITPTARMADERKS</sequence>
<dbReference type="GO" id="GO:0008395">
    <property type="term" value="F:steroid hydroxylase activity"/>
    <property type="evidence" value="ECO:0000318"/>
    <property type="project" value="GO_Central"/>
</dbReference>
<evidence type="ECO:0000256" key="3">
    <source>
        <dbReference type="ARBA" id="ARBA00022989"/>
    </source>
</evidence>
<proteinExistence type="predicted"/>
<dbReference type="OMA" id="CDIMGDR"/>
<dbReference type="InterPro" id="IPR006694">
    <property type="entry name" value="Fatty_acid_hydroxylase"/>
</dbReference>
<keyword evidence="5" id="KW-1185">Reference proteome</keyword>
<keyword evidence="2" id="KW-0812">Transmembrane</keyword>
<protein>
    <submittedName>
        <fullName evidence="6">Cholesterol 25-hydroxylase-like protein 1, member 2</fullName>
    </submittedName>
</protein>
<keyword evidence="4" id="KW-0472">Membrane</keyword>
<dbReference type="GO" id="GO:0005789">
    <property type="term" value="C:endoplasmic reticulum membrane"/>
    <property type="evidence" value="ECO:0000318"/>
    <property type="project" value="GO_Central"/>
</dbReference>
<evidence type="ECO:0000256" key="1">
    <source>
        <dbReference type="ARBA" id="ARBA00004370"/>
    </source>
</evidence>
<dbReference type="GO" id="GO:0000254">
    <property type="term" value="F:C-4 methylsterol oxidase activity"/>
    <property type="evidence" value="ECO:0000318"/>
    <property type="project" value="GO_Central"/>
</dbReference>
<dbReference type="OrthoDB" id="1658724at2759"/>
<evidence type="ECO:0000313" key="5">
    <source>
        <dbReference type="Proteomes" id="UP000186698"/>
    </source>
</evidence>
<reference evidence="6" key="1">
    <citation type="submission" date="2025-08" db="UniProtKB">
        <authorList>
            <consortium name="RefSeq"/>
        </authorList>
    </citation>
    <scope>IDENTIFICATION</scope>
    <source>
        <strain evidence="6">J_2021</strain>
        <tissue evidence="6">Erythrocytes</tissue>
    </source>
</reference>
<evidence type="ECO:0000256" key="4">
    <source>
        <dbReference type="ARBA" id="ARBA00023136"/>
    </source>
</evidence>